<dbReference type="InterPro" id="IPR036271">
    <property type="entry name" value="Tet_transcr_reg_TetR-rel_C_sf"/>
</dbReference>
<evidence type="ECO:0000256" key="1">
    <source>
        <dbReference type="ARBA" id="ARBA00023015"/>
    </source>
</evidence>
<reference evidence="6 7" key="1">
    <citation type="submission" date="2019-07" db="EMBL/GenBank/DDBJ databases">
        <title>The draft genome sequence of Vibrio algivorus M1486.</title>
        <authorList>
            <person name="Meng X."/>
        </authorList>
    </citation>
    <scope>NUCLEOTIDE SEQUENCE [LARGE SCALE GENOMIC DNA]</scope>
    <source>
        <strain evidence="6 7">M1486</strain>
    </source>
</reference>
<dbReference type="OrthoDB" id="270177at2"/>
<dbReference type="Gene3D" id="1.10.10.60">
    <property type="entry name" value="Homeodomain-like"/>
    <property type="match status" value="1"/>
</dbReference>
<proteinExistence type="predicted"/>
<keyword evidence="2 4" id="KW-0238">DNA-binding</keyword>
<evidence type="ECO:0000313" key="7">
    <source>
        <dbReference type="Proteomes" id="UP000319828"/>
    </source>
</evidence>
<comment type="caution">
    <text evidence="6">The sequence shown here is derived from an EMBL/GenBank/DDBJ whole genome shotgun (WGS) entry which is preliminary data.</text>
</comment>
<organism evidence="6 7">
    <name type="scientific">Vibrio algivorus</name>
    <dbReference type="NCBI Taxonomy" id="1667024"/>
    <lineage>
        <taxon>Bacteria</taxon>
        <taxon>Pseudomonadati</taxon>
        <taxon>Pseudomonadota</taxon>
        <taxon>Gammaproteobacteria</taxon>
        <taxon>Vibrionales</taxon>
        <taxon>Vibrionaceae</taxon>
        <taxon>Vibrio</taxon>
    </lineage>
</organism>
<dbReference type="RefSeq" id="WP_144389172.1">
    <property type="nucleotide sequence ID" value="NZ_CANNCB010000064.1"/>
</dbReference>
<evidence type="ECO:0000256" key="2">
    <source>
        <dbReference type="ARBA" id="ARBA00023125"/>
    </source>
</evidence>
<dbReference type="Proteomes" id="UP000319828">
    <property type="component" value="Unassembled WGS sequence"/>
</dbReference>
<dbReference type="PANTHER" id="PTHR47506">
    <property type="entry name" value="TRANSCRIPTIONAL REGULATORY PROTEIN"/>
    <property type="match status" value="1"/>
</dbReference>
<dbReference type="SUPFAM" id="SSF48498">
    <property type="entry name" value="Tetracyclin repressor-like, C-terminal domain"/>
    <property type="match status" value="1"/>
</dbReference>
<dbReference type="PANTHER" id="PTHR47506:SF8">
    <property type="entry name" value="REPRESSOR OF PUTATIVE XENOBIOTIC REDUCTASE TETR FAMILY-RELATED"/>
    <property type="match status" value="1"/>
</dbReference>
<dbReference type="Pfam" id="PF00440">
    <property type="entry name" value="TetR_N"/>
    <property type="match status" value="1"/>
</dbReference>
<evidence type="ECO:0000256" key="3">
    <source>
        <dbReference type="ARBA" id="ARBA00023163"/>
    </source>
</evidence>
<keyword evidence="3" id="KW-0804">Transcription</keyword>
<evidence type="ECO:0000256" key="4">
    <source>
        <dbReference type="PROSITE-ProRule" id="PRU00335"/>
    </source>
</evidence>
<dbReference type="InterPro" id="IPR001647">
    <property type="entry name" value="HTH_TetR"/>
</dbReference>
<name>A0A557NV61_9VIBR</name>
<dbReference type="Gene3D" id="1.10.357.10">
    <property type="entry name" value="Tetracycline Repressor, domain 2"/>
    <property type="match status" value="1"/>
</dbReference>
<keyword evidence="1" id="KW-0805">Transcription regulation</keyword>
<feature type="domain" description="HTH tetR-type" evidence="5">
    <location>
        <begin position="6"/>
        <end position="66"/>
    </location>
</feature>
<dbReference type="GO" id="GO:0003677">
    <property type="term" value="F:DNA binding"/>
    <property type="evidence" value="ECO:0007669"/>
    <property type="project" value="UniProtKB-UniRule"/>
</dbReference>
<feature type="DNA-binding region" description="H-T-H motif" evidence="4">
    <location>
        <begin position="29"/>
        <end position="48"/>
    </location>
</feature>
<gene>
    <name evidence="6" type="ORF">FOF44_17220</name>
</gene>
<protein>
    <submittedName>
        <fullName evidence="6">TetR/AcrR family transcriptional regulator</fullName>
    </submittedName>
</protein>
<sequence length="193" mass="22136">MANIKKFKRDEVVKAASDLFWQKGFHATSTRDLQDCTNLRPGSIYASFGSKEGLYCEALEMYVANLQVQFESHLEKHEKFLDGLEAFVVDIVINQRCSNPSEVCMLIKSSSEFVDGFERLRSLTRTLSNDFEKYLMLKFEGAIKTGEVTNQDPLHLAQLFQIQLTGIRAYSHRSDDDTLRALIRTMMKGFMDK</sequence>
<dbReference type="PROSITE" id="PS50977">
    <property type="entry name" value="HTH_TETR_2"/>
    <property type="match status" value="1"/>
</dbReference>
<dbReference type="AlphaFoldDB" id="A0A557NV61"/>
<evidence type="ECO:0000313" key="6">
    <source>
        <dbReference type="EMBL" id="TVO32237.1"/>
    </source>
</evidence>
<accession>A0A557NV61</accession>
<dbReference type="InterPro" id="IPR009057">
    <property type="entry name" value="Homeodomain-like_sf"/>
</dbReference>
<dbReference type="EMBL" id="VMKJ01000060">
    <property type="protein sequence ID" value="TVO32237.1"/>
    <property type="molecule type" value="Genomic_DNA"/>
</dbReference>
<evidence type="ECO:0000259" key="5">
    <source>
        <dbReference type="PROSITE" id="PS50977"/>
    </source>
</evidence>
<dbReference type="SUPFAM" id="SSF46689">
    <property type="entry name" value="Homeodomain-like"/>
    <property type="match status" value="1"/>
</dbReference>